<keyword evidence="2" id="KW-1133">Transmembrane helix</keyword>
<gene>
    <name evidence="3" type="ORF">LI90_2392</name>
</gene>
<dbReference type="AlphaFoldDB" id="A0A132MU89"/>
<evidence type="ECO:0000256" key="1">
    <source>
        <dbReference type="SAM" id="MobiDB-lite"/>
    </source>
</evidence>
<dbReference type="Proteomes" id="UP000070188">
    <property type="component" value="Unassembled WGS sequence"/>
</dbReference>
<evidence type="ECO:0000256" key="2">
    <source>
        <dbReference type="SAM" id="Phobius"/>
    </source>
</evidence>
<keyword evidence="2" id="KW-0472">Membrane</keyword>
<evidence type="ECO:0000313" key="3">
    <source>
        <dbReference type="EMBL" id="KWX01364.1"/>
    </source>
</evidence>
<accession>A0A132MU89</accession>
<sequence>MTARALPAGVLLAAQTGAPPSWIMIGVGFLVLGISLGSLYLVGWASKHRRHLGADDQLPGAPDRTHYQGPPPPS</sequence>
<name>A0A132MU89_9ACTN</name>
<dbReference type="EMBL" id="LAXD01000001">
    <property type="protein sequence ID" value="KWX01364.1"/>
    <property type="molecule type" value="Genomic_DNA"/>
</dbReference>
<feature type="region of interest" description="Disordered" evidence="1">
    <location>
        <begin position="52"/>
        <end position="74"/>
    </location>
</feature>
<evidence type="ECO:0000313" key="4">
    <source>
        <dbReference type="Proteomes" id="UP000070188"/>
    </source>
</evidence>
<organism evidence="3 4">
    <name type="scientific">Carbonactinospora thermoautotrophica</name>
    <dbReference type="NCBI Taxonomy" id="1469144"/>
    <lineage>
        <taxon>Bacteria</taxon>
        <taxon>Bacillati</taxon>
        <taxon>Actinomycetota</taxon>
        <taxon>Actinomycetes</taxon>
        <taxon>Kitasatosporales</taxon>
        <taxon>Carbonactinosporaceae</taxon>
        <taxon>Carbonactinospora</taxon>
    </lineage>
</organism>
<keyword evidence="4" id="KW-1185">Reference proteome</keyword>
<dbReference type="STRING" id="1469144.LI90_2392"/>
<protein>
    <submittedName>
        <fullName evidence="3">Uncharacterized protein</fullName>
    </submittedName>
</protein>
<dbReference type="PATRIC" id="fig|1469144.10.peg.2593"/>
<feature type="transmembrane region" description="Helical" evidence="2">
    <location>
        <begin position="20"/>
        <end position="42"/>
    </location>
</feature>
<reference evidence="4" key="1">
    <citation type="submission" date="2015-04" db="EMBL/GenBank/DDBJ databases">
        <title>Physiological reanalysis, assessment of diazotrophy, and genome sequences of multiple isolates of Streptomyces thermoautotrophicus.</title>
        <authorList>
            <person name="MacKellar D.C."/>
            <person name="Lieber L."/>
            <person name="Norman J."/>
            <person name="Bolger A."/>
            <person name="Tobin C."/>
            <person name="Murray J.W."/>
            <person name="Chang R."/>
            <person name="Ford T."/>
            <person name="Nguyen P.Q."/>
            <person name="Woodward J."/>
            <person name="Permingeat H."/>
            <person name="Joshi N.S."/>
            <person name="Silver P.A."/>
            <person name="Usadel B."/>
            <person name="Rutherford A.W."/>
            <person name="Friesen M."/>
            <person name="Prell J."/>
        </authorList>
    </citation>
    <scope>NUCLEOTIDE SEQUENCE [LARGE SCALE GENOMIC DNA]</scope>
    <source>
        <strain evidence="4">H1</strain>
    </source>
</reference>
<comment type="caution">
    <text evidence="3">The sequence shown here is derived from an EMBL/GenBank/DDBJ whole genome shotgun (WGS) entry which is preliminary data.</text>
</comment>
<keyword evidence="2" id="KW-0812">Transmembrane</keyword>
<proteinExistence type="predicted"/>